<evidence type="ECO:0000256" key="4">
    <source>
        <dbReference type="ARBA" id="ARBA00022692"/>
    </source>
</evidence>
<dbReference type="KEGG" id="tpal:117647435"/>
<evidence type="ECO:0000256" key="1">
    <source>
        <dbReference type="ARBA" id="ARBA00004651"/>
    </source>
</evidence>
<keyword evidence="15" id="KW-1185">Reference proteome</keyword>
<dbReference type="GeneID" id="117647435"/>
<evidence type="ECO:0000313" key="16">
    <source>
        <dbReference type="RefSeq" id="XP_034245068.1"/>
    </source>
</evidence>
<dbReference type="Proteomes" id="UP000515158">
    <property type="component" value="Unplaced"/>
</dbReference>
<dbReference type="InterPro" id="IPR000276">
    <property type="entry name" value="GPCR_Rhodpsn"/>
</dbReference>
<dbReference type="SMART" id="SM01381">
    <property type="entry name" value="7TM_GPCR_Srsx"/>
    <property type="match status" value="1"/>
</dbReference>
<dbReference type="GO" id="GO:0001607">
    <property type="term" value="F:neuromedin U receptor activity"/>
    <property type="evidence" value="ECO:0007669"/>
    <property type="project" value="InterPro"/>
</dbReference>
<dbReference type="OrthoDB" id="5950040at2759"/>
<dbReference type="Pfam" id="PF00001">
    <property type="entry name" value="7tm_1"/>
    <property type="match status" value="1"/>
</dbReference>
<keyword evidence="3" id="KW-1003">Cell membrane</keyword>
<keyword evidence="7 13" id="KW-0472">Membrane</keyword>
<name>A0A6P8YY49_THRPL</name>
<dbReference type="PRINTS" id="PR00237">
    <property type="entry name" value="GPCRRHODOPSN"/>
</dbReference>
<feature type="transmembrane region" description="Helical" evidence="13">
    <location>
        <begin position="145"/>
        <end position="165"/>
    </location>
</feature>
<dbReference type="AlphaFoldDB" id="A0A6P8YY49"/>
<dbReference type="SUPFAM" id="SSF81321">
    <property type="entry name" value="Family A G protein-coupled receptor-like"/>
    <property type="match status" value="1"/>
</dbReference>
<comment type="similarity">
    <text evidence="2 12">Belongs to the G-protein coupled receptor 1 family.</text>
</comment>
<accession>A0A6P8YY49</accession>
<feature type="transmembrane region" description="Helical" evidence="13">
    <location>
        <begin position="20"/>
        <end position="48"/>
    </location>
</feature>
<dbReference type="GO" id="GO:0005886">
    <property type="term" value="C:plasma membrane"/>
    <property type="evidence" value="ECO:0007669"/>
    <property type="project" value="UniProtKB-SubCell"/>
</dbReference>
<keyword evidence="4 12" id="KW-0812">Transmembrane</keyword>
<evidence type="ECO:0000256" key="10">
    <source>
        <dbReference type="ARBA" id="ARBA00023180"/>
    </source>
</evidence>
<keyword evidence="10" id="KW-0325">Glycoprotein</keyword>
<evidence type="ECO:0000256" key="5">
    <source>
        <dbReference type="ARBA" id="ARBA00022989"/>
    </source>
</evidence>
<keyword evidence="9 12" id="KW-0675">Receptor</keyword>
<evidence type="ECO:0000256" key="3">
    <source>
        <dbReference type="ARBA" id="ARBA00022475"/>
    </source>
</evidence>
<keyword evidence="8" id="KW-1015">Disulfide bond</keyword>
<organism evidence="16">
    <name type="scientific">Thrips palmi</name>
    <name type="common">Melon thrips</name>
    <dbReference type="NCBI Taxonomy" id="161013"/>
    <lineage>
        <taxon>Eukaryota</taxon>
        <taxon>Metazoa</taxon>
        <taxon>Ecdysozoa</taxon>
        <taxon>Arthropoda</taxon>
        <taxon>Hexapoda</taxon>
        <taxon>Insecta</taxon>
        <taxon>Pterygota</taxon>
        <taxon>Neoptera</taxon>
        <taxon>Paraneoptera</taxon>
        <taxon>Thysanoptera</taxon>
        <taxon>Terebrantia</taxon>
        <taxon>Thripoidea</taxon>
        <taxon>Thripidae</taxon>
        <taxon>Thrips</taxon>
    </lineage>
</organism>
<comment type="subcellular location">
    <subcellularLocation>
        <location evidence="1">Cell membrane</location>
        <topology evidence="1">Multi-pass membrane protein</topology>
    </subcellularLocation>
</comment>
<gene>
    <name evidence="16" type="primary">LOC117647435</name>
</gene>
<feature type="transmembrane region" description="Helical" evidence="13">
    <location>
        <begin position="244"/>
        <end position="264"/>
    </location>
</feature>
<dbReference type="InParanoid" id="A0A6P8YY49"/>
<keyword evidence="6 12" id="KW-0297">G-protein coupled receptor</keyword>
<sequence>MEANATSAWVPQFPPKRDALAIVVPVTVIYVAIFVTGVAGNVVTVIVIWRCRCMHTPTNYYLMSLAVSDLLLLLSGLPQEVYSIWIRYPYPFGGAFCVLRGLAAETSANASVLTITAFTVERYLAICKPFQTATRAQAPSRRHRVFKVIAGVWAAALLCAGIQAMQFGVMVTDILGRQVPLCAQVRVLLSHSFEAATLVFFAAPMTLMCVLYALIASRLHRQRKEAVGHSTPSSLRHVAAKKRVIKMLAAVVTAFFLCWAPFHAQRLVAIHAGGAVGPGLFDGLTYVSGVLHYVSATVNPILYQLMSRKFRQAGKDTLAGLLPNLAWSVRRRASRHHPHGPRCGS</sequence>
<dbReference type="PANTHER" id="PTHR24243">
    <property type="entry name" value="G-PROTEIN COUPLED RECEPTOR"/>
    <property type="match status" value="1"/>
</dbReference>
<evidence type="ECO:0000256" key="13">
    <source>
        <dbReference type="SAM" id="Phobius"/>
    </source>
</evidence>
<evidence type="ECO:0000256" key="2">
    <source>
        <dbReference type="ARBA" id="ARBA00010663"/>
    </source>
</evidence>
<dbReference type="PROSITE" id="PS50262">
    <property type="entry name" value="G_PROTEIN_RECEP_F1_2"/>
    <property type="match status" value="1"/>
</dbReference>
<evidence type="ECO:0000256" key="8">
    <source>
        <dbReference type="ARBA" id="ARBA00023157"/>
    </source>
</evidence>
<feature type="domain" description="G-protein coupled receptors family 1 profile" evidence="14">
    <location>
        <begin position="40"/>
        <end position="303"/>
    </location>
</feature>
<protein>
    <submittedName>
        <fullName evidence="16">Pyrokinin-1 receptor-like</fullName>
    </submittedName>
</protein>
<proteinExistence type="inferred from homology"/>
<evidence type="ECO:0000256" key="6">
    <source>
        <dbReference type="ARBA" id="ARBA00023040"/>
    </source>
</evidence>
<keyword evidence="11 12" id="KW-0807">Transducer</keyword>
<dbReference type="InterPro" id="IPR005390">
    <property type="entry name" value="NeuromedU_rcpt"/>
</dbReference>
<dbReference type="RefSeq" id="XP_034245068.1">
    <property type="nucleotide sequence ID" value="XM_034389177.1"/>
</dbReference>
<dbReference type="PANTHER" id="PTHR24243:SF208">
    <property type="entry name" value="PYROKININ-1 RECEPTOR"/>
    <property type="match status" value="1"/>
</dbReference>
<dbReference type="InterPro" id="IPR017452">
    <property type="entry name" value="GPCR_Rhodpsn_7TM"/>
</dbReference>
<evidence type="ECO:0000259" key="14">
    <source>
        <dbReference type="PROSITE" id="PS50262"/>
    </source>
</evidence>
<dbReference type="PROSITE" id="PS00237">
    <property type="entry name" value="G_PROTEIN_RECEP_F1_1"/>
    <property type="match status" value="1"/>
</dbReference>
<evidence type="ECO:0000256" key="7">
    <source>
        <dbReference type="ARBA" id="ARBA00023136"/>
    </source>
</evidence>
<dbReference type="PRINTS" id="PR01565">
    <property type="entry name" value="NEUROMEDINUR"/>
</dbReference>
<dbReference type="Gene3D" id="1.20.1070.10">
    <property type="entry name" value="Rhodopsin 7-helix transmembrane proteins"/>
    <property type="match status" value="1"/>
</dbReference>
<keyword evidence="5 13" id="KW-1133">Transmembrane helix</keyword>
<feature type="transmembrane region" description="Helical" evidence="13">
    <location>
        <begin position="284"/>
        <end position="303"/>
    </location>
</feature>
<evidence type="ECO:0000256" key="9">
    <source>
        <dbReference type="ARBA" id="ARBA00023170"/>
    </source>
</evidence>
<evidence type="ECO:0000256" key="12">
    <source>
        <dbReference type="RuleBase" id="RU000688"/>
    </source>
</evidence>
<evidence type="ECO:0000256" key="11">
    <source>
        <dbReference type="ARBA" id="ARBA00023224"/>
    </source>
</evidence>
<feature type="transmembrane region" description="Helical" evidence="13">
    <location>
        <begin position="195"/>
        <end position="215"/>
    </location>
</feature>
<evidence type="ECO:0000313" key="15">
    <source>
        <dbReference type="Proteomes" id="UP000515158"/>
    </source>
</evidence>
<reference evidence="16" key="1">
    <citation type="submission" date="2025-08" db="UniProtKB">
        <authorList>
            <consortium name="RefSeq"/>
        </authorList>
    </citation>
    <scope>IDENTIFICATION</scope>
    <source>
        <tissue evidence="16">Total insect</tissue>
    </source>
</reference>